<dbReference type="PANTHER" id="PTHR33446:SF11">
    <property type="entry name" value="TONB3"/>
    <property type="match status" value="1"/>
</dbReference>
<proteinExistence type="inferred from homology"/>
<evidence type="ECO:0000256" key="7">
    <source>
        <dbReference type="ARBA" id="ARBA00022927"/>
    </source>
</evidence>
<evidence type="ECO:0000256" key="9">
    <source>
        <dbReference type="ARBA" id="ARBA00023136"/>
    </source>
</evidence>
<dbReference type="GO" id="GO:0055085">
    <property type="term" value="P:transmembrane transport"/>
    <property type="evidence" value="ECO:0007669"/>
    <property type="project" value="InterPro"/>
</dbReference>
<protein>
    <recommendedName>
        <fullName evidence="10">TonB C-terminal domain-containing protein</fullName>
    </recommendedName>
</protein>
<dbReference type="PROSITE" id="PS52015">
    <property type="entry name" value="TONB_CTD"/>
    <property type="match status" value="1"/>
</dbReference>
<keyword evidence="7" id="KW-0653">Protein transport</keyword>
<feature type="domain" description="TonB C-terminal" evidence="10">
    <location>
        <begin position="182"/>
        <end position="274"/>
    </location>
</feature>
<evidence type="ECO:0000256" key="1">
    <source>
        <dbReference type="ARBA" id="ARBA00004383"/>
    </source>
</evidence>
<evidence type="ECO:0000256" key="6">
    <source>
        <dbReference type="ARBA" id="ARBA00022692"/>
    </source>
</evidence>
<evidence type="ECO:0000256" key="2">
    <source>
        <dbReference type="ARBA" id="ARBA00006555"/>
    </source>
</evidence>
<comment type="similarity">
    <text evidence="2">Belongs to the TonB family.</text>
</comment>
<dbReference type="Gene3D" id="3.30.1150.10">
    <property type="match status" value="1"/>
</dbReference>
<dbReference type="NCBIfam" id="TIGR01352">
    <property type="entry name" value="tonB_Cterm"/>
    <property type="match status" value="1"/>
</dbReference>
<reference evidence="11" key="1">
    <citation type="submission" date="2018-05" db="EMBL/GenBank/DDBJ databases">
        <authorList>
            <person name="Lanie J.A."/>
            <person name="Ng W.-L."/>
            <person name="Kazmierczak K.M."/>
            <person name="Andrzejewski T.M."/>
            <person name="Davidsen T.M."/>
            <person name="Wayne K.J."/>
            <person name="Tettelin H."/>
            <person name="Glass J.I."/>
            <person name="Rusch D."/>
            <person name="Podicherti R."/>
            <person name="Tsui H.-C.T."/>
            <person name="Winkler M.E."/>
        </authorList>
    </citation>
    <scope>NUCLEOTIDE SEQUENCE</scope>
</reference>
<evidence type="ECO:0000256" key="8">
    <source>
        <dbReference type="ARBA" id="ARBA00022989"/>
    </source>
</evidence>
<dbReference type="GO" id="GO:0015031">
    <property type="term" value="P:protein transport"/>
    <property type="evidence" value="ECO:0007669"/>
    <property type="project" value="UniProtKB-KW"/>
</dbReference>
<comment type="subcellular location">
    <subcellularLocation>
        <location evidence="1">Cell inner membrane</location>
        <topology evidence="1">Single-pass membrane protein</topology>
        <orientation evidence="1">Periplasmic side</orientation>
    </subcellularLocation>
</comment>
<gene>
    <name evidence="11" type="ORF">METZ01_LOCUS128394</name>
</gene>
<dbReference type="GO" id="GO:0031992">
    <property type="term" value="F:energy transducer activity"/>
    <property type="evidence" value="ECO:0007669"/>
    <property type="project" value="TreeGrafter"/>
</dbReference>
<keyword evidence="8" id="KW-1133">Transmembrane helix</keyword>
<keyword evidence="3" id="KW-0813">Transport</keyword>
<dbReference type="InterPro" id="IPR051045">
    <property type="entry name" value="TonB-dependent_transducer"/>
</dbReference>
<dbReference type="PANTHER" id="PTHR33446">
    <property type="entry name" value="PROTEIN TONB-RELATED"/>
    <property type="match status" value="1"/>
</dbReference>
<evidence type="ECO:0000259" key="10">
    <source>
        <dbReference type="PROSITE" id="PS52015"/>
    </source>
</evidence>
<keyword evidence="6" id="KW-0812">Transmembrane</keyword>
<dbReference type="GO" id="GO:0098797">
    <property type="term" value="C:plasma membrane protein complex"/>
    <property type="evidence" value="ECO:0007669"/>
    <property type="project" value="TreeGrafter"/>
</dbReference>
<dbReference type="Pfam" id="PF03544">
    <property type="entry name" value="TonB_C"/>
    <property type="match status" value="1"/>
</dbReference>
<evidence type="ECO:0000256" key="4">
    <source>
        <dbReference type="ARBA" id="ARBA00022475"/>
    </source>
</evidence>
<accession>A0A381YF69</accession>
<keyword evidence="4" id="KW-1003">Cell membrane</keyword>
<sequence length="279" mass="31843">MEIVLVKQETKAPEESNILAQKNLQGGGEIEEVIEPATSIAPSFSESNQQIIDQPTLKEELFQPHDIEISKTEIPEILDINKESMEAIAVENIENEITDLVSEKQVPDLVYEKFDNPDTEKKIPKKTTTPPTIPSSDELLTNSFEIASSNNEVRREMIEKTERPRRKFISASTKEYEYAAYMDTWRRKVERVGNLNYPEEARRLNLSGSLRLDVALNKDGTINEITLRKSSGEKLLDSAAIKIVELAAPYAPFPKNIEDQIDILHILRTWQFINNKSFR</sequence>
<dbReference type="AlphaFoldDB" id="A0A381YF69"/>
<keyword evidence="9" id="KW-0472">Membrane</keyword>
<evidence type="ECO:0000313" key="11">
    <source>
        <dbReference type="EMBL" id="SVA75540.1"/>
    </source>
</evidence>
<evidence type="ECO:0000256" key="3">
    <source>
        <dbReference type="ARBA" id="ARBA00022448"/>
    </source>
</evidence>
<dbReference type="EMBL" id="UINC01018070">
    <property type="protein sequence ID" value="SVA75540.1"/>
    <property type="molecule type" value="Genomic_DNA"/>
</dbReference>
<keyword evidence="5" id="KW-0997">Cell inner membrane</keyword>
<dbReference type="InterPro" id="IPR006260">
    <property type="entry name" value="TonB/TolA_C"/>
</dbReference>
<dbReference type="SUPFAM" id="SSF74653">
    <property type="entry name" value="TolA/TonB C-terminal domain"/>
    <property type="match status" value="1"/>
</dbReference>
<dbReference type="InterPro" id="IPR037682">
    <property type="entry name" value="TonB_C"/>
</dbReference>
<evidence type="ECO:0000256" key="5">
    <source>
        <dbReference type="ARBA" id="ARBA00022519"/>
    </source>
</evidence>
<organism evidence="11">
    <name type="scientific">marine metagenome</name>
    <dbReference type="NCBI Taxonomy" id="408172"/>
    <lineage>
        <taxon>unclassified sequences</taxon>
        <taxon>metagenomes</taxon>
        <taxon>ecological metagenomes</taxon>
    </lineage>
</organism>
<name>A0A381YF69_9ZZZZ</name>